<evidence type="ECO:0008006" key="3">
    <source>
        <dbReference type="Google" id="ProtNLM"/>
    </source>
</evidence>
<dbReference type="InterPro" id="IPR029058">
    <property type="entry name" value="AB_hydrolase_fold"/>
</dbReference>
<sequence>MVDVDVRYFKWKGKWSVKFLPEKPNGFAVYLLSGQDFTVEDSSSIWESHPEKKLFLERLLNSGYTVLTSELNPHHWGNEAACSFSEQLIEHLIKTEIINKRIHLFAEGWGAIAAIKLLSRKRVDIRSMLFFNPCIYLESYYDLELQNKLYYKKLKHELSAAYGMKPERINRQWVRQISDPPLKENWSPLLLIHRVDEKRYPLPSHSRKLERELIKTMQPVQLKLLSSTRRFDSISEPTTLFYQKHEQIL</sequence>
<comment type="caution">
    <text evidence="1">The sequence shown here is derived from an EMBL/GenBank/DDBJ whole genome shotgun (WGS) entry which is preliminary data.</text>
</comment>
<evidence type="ECO:0000313" key="2">
    <source>
        <dbReference type="Proteomes" id="UP001203665"/>
    </source>
</evidence>
<dbReference type="EMBL" id="JAMQJY010000001">
    <property type="protein sequence ID" value="MCM2675095.1"/>
    <property type="molecule type" value="Genomic_DNA"/>
</dbReference>
<dbReference type="SUPFAM" id="SSF53474">
    <property type="entry name" value="alpha/beta-Hydrolases"/>
    <property type="match status" value="1"/>
</dbReference>
<reference evidence="1" key="1">
    <citation type="submission" date="2022-06" db="EMBL/GenBank/DDBJ databases">
        <title>Alkalicoccobacillus porphyridii sp. nov., isolated from a marine red alga, Porphyridium purpureum and reclassification of Shouchella plakortidis and Shouchella gibsonii as Alkalicoccobacillus plakortidis comb. nov. and Alkalicoccobacillus gibsonii comb. nov.</title>
        <authorList>
            <person name="Kim K.H."/>
            <person name="Lee J.K."/>
            <person name="Han D.M."/>
            <person name="Baek J.H."/>
            <person name="Jeon C.O."/>
        </authorList>
    </citation>
    <scope>NUCLEOTIDE SEQUENCE</scope>
    <source>
        <strain evidence="1">DSM 19153</strain>
    </source>
</reference>
<dbReference type="RefSeq" id="WP_251605356.1">
    <property type="nucleotide sequence ID" value="NZ_JAMQJY010000001.1"/>
</dbReference>
<accession>A0ABT0XGR4</accession>
<gene>
    <name evidence="1" type="ORF">NDM98_06055</name>
</gene>
<organism evidence="1 2">
    <name type="scientific">Alkalicoccobacillus plakortidis</name>
    <dbReference type="NCBI Taxonomy" id="444060"/>
    <lineage>
        <taxon>Bacteria</taxon>
        <taxon>Bacillati</taxon>
        <taxon>Bacillota</taxon>
        <taxon>Bacilli</taxon>
        <taxon>Bacillales</taxon>
        <taxon>Bacillaceae</taxon>
        <taxon>Alkalicoccobacillus</taxon>
    </lineage>
</organism>
<keyword evidence="2" id="KW-1185">Reference proteome</keyword>
<name>A0ABT0XGR4_9BACI</name>
<dbReference type="Gene3D" id="3.40.50.1820">
    <property type="entry name" value="alpha/beta hydrolase"/>
    <property type="match status" value="1"/>
</dbReference>
<proteinExistence type="predicted"/>
<dbReference type="Proteomes" id="UP001203665">
    <property type="component" value="Unassembled WGS sequence"/>
</dbReference>
<protein>
    <recommendedName>
        <fullName evidence="3">Alpha/beta hydrolase</fullName>
    </recommendedName>
</protein>
<evidence type="ECO:0000313" key="1">
    <source>
        <dbReference type="EMBL" id="MCM2675095.1"/>
    </source>
</evidence>